<reference evidence="8 9" key="1">
    <citation type="submission" date="2018-05" db="EMBL/GenBank/DDBJ databases">
        <title>Lujinxingia marina gen. nov. sp. nov., a new facultative anaerobic member of the class Deltaproteobacteria, and proposal of Lujinxingaceae fam. nov.</title>
        <authorList>
            <person name="Li C.-M."/>
        </authorList>
    </citation>
    <scope>NUCLEOTIDE SEQUENCE [LARGE SCALE GENOMIC DNA]</scope>
    <source>
        <strain evidence="8 9">B210</strain>
    </source>
</reference>
<feature type="compositionally biased region" description="Basic and acidic residues" evidence="3">
    <location>
        <begin position="34"/>
        <end position="69"/>
    </location>
</feature>
<dbReference type="InterPro" id="IPR058649">
    <property type="entry name" value="CzcB_C"/>
</dbReference>
<feature type="domain" description="CzcB-like C-terminal circularly permuted SH3-like" evidence="7">
    <location>
        <begin position="339"/>
        <end position="401"/>
    </location>
</feature>
<dbReference type="PANTHER" id="PTHR30097">
    <property type="entry name" value="CATION EFFLUX SYSTEM PROTEIN CUSB"/>
    <property type="match status" value="1"/>
</dbReference>
<keyword evidence="4" id="KW-0732">Signal</keyword>
<organism evidence="8 9">
    <name type="scientific">Lujinxingia litoralis</name>
    <dbReference type="NCBI Taxonomy" id="2211119"/>
    <lineage>
        <taxon>Bacteria</taxon>
        <taxon>Deltaproteobacteria</taxon>
        <taxon>Bradymonadales</taxon>
        <taxon>Lujinxingiaceae</taxon>
        <taxon>Lujinxingia</taxon>
    </lineage>
</organism>
<dbReference type="Gene3D" id="2.40.30.170">
    <property type="match status" value="1"/>
</dbReference>
<protein>
    <submittedName>
        <fullName evidence="8">Uncharacterized protein</fullName>
    </submittedName>
</protein>
<accession>A0A328C6P9</accession>
<dbReference type="InterPro" id="IPR006143">
    <property type="entry name" value="RND_pump_MFP"/>
</dbReference>
<feature type="chain" id="PRO_5016371678" evidence="4">
    <location>
        <begin position="21"/>
        <end position="415"/>
    </location>
</feature>
<dbReference type="AlphaFoldDB" id="A0A328C6P9"/>
<dbReference type="Gene3D" id="2.40.420.20">
    <property type="match status" value="1"/>
</dbReference>
<evidence type="ECO:0000256" key="4">
    <source>
        <dbReference type="SAM" id="SignalP"/>
    </source>
</evidence>
<dbReference type="Pfam" id="PF25954">
    <property type="entry name" value="Beta-barrel_RND_2"/>
    <property type="match status" value="1"/>
</dbReference>
<evidence type="ECO:0000256" key="3">
    <source>
        <dbReference type="SAM" id="MobiDB-lite"/>
    </source>
</evidence>
<evidence type="ECO:0000313" key="9">
    <source>
        <dbReference type="Proteomes" id="UP000249169"/>
    </source>
</evidence>
<dbReference type="EMBL" id="QHKO01000008">
    <property type="protein sequence ID" value="RAL20674.1"/>
    <property type="molecule type" value="Genomic_DNA"/>
</dbReference>
<dbReference type="GO" id="GO:0030288">
    <property type="term" value="C:outer membrane-bounded periplasmic space"/>
    <property type="evidence" value="ECO:0007669"/>
    <property type="project" value="TreeGrafter"/>
</dbReference>
<evidence type="ECO:0000256" key="1">
    <source>
        <dbReference type="ARBA" id="ARBA00009477"/>
    </source>
</evidence>
<dbReference type="PANTHER" id="PTHR30097:SF4">
    <property type="entry name" value="SLR6042 PROTEIN"/>
    <property type="match status" value="1"/>
</dbReference>
<evidence type="ECO:0000313" key="8">
    <source>
        <dbReference type="EMBL" id="RAL20674.1"/>
    </source>
</evidence>
<dbReference type="FunFam" id="2.40.30.170:FF:000010">
    <property type="entry name" value="Efflux RND transporter periplasmic adaptor subunit"/>
    <property type="match status" value="1"/>
</dbReference>
<evidence type="ECO:0000259" key="5">
    <source>
        <dbReference type="Pfam" id="PF25954"/>
    </source>
</evidence>
<feature type="signal peptide" evidence="4">
    <location>
        <begin position="1"/>
        <end position="20"/>
    </location>
</feature>
<dbReference type="GO" id="GO:0046914">
    <property type="term" value="F:transition metal ion binding"/>
    <property type="evidence" value="ECO:0007669"/>
    <property type="project" value="TreeGrafter"/>
</dbReference>
<dbReference type="RefSeq" id="WP_111730766.1">
    <property type="nucleotide sequence ID" value="NZ_QHKO01000008.1"/>
</dbReference>
<proteinExistence type="inferred from homology"/>
<evidence type="ECO:0000256" key="2">
    <source>
        <dbReference type="ARBA" id="ARBA00022448"/>
    </source>
</evidence>
<feature type="region of interest" description="Disordered" evidence="3">
    <location>
        <begin position="24"/>
        <end position="69"/>
    </location>
</feature>
<dbReference type="GO" id="GO:0015679">
    <property type="term" value="P:plasma membrane copper ion transport"/>
    <property type="evidence" value="ECO:0007669"/>
    <property type="project" value="TreeGrafter"/>
</dbReference>
<dbReference type="GO" id="GO:0022857">
    <property type="term" value="F:transmembrane transporter activity"/>
    <property type="evidence" value="ECO:0007669"/>
    <property type="project" value="InterPro"/>
</dbReference>
<dbReference type="Gene3D" id="2.40.50.100">
    <property type="match status" value="1"/>
</dbReference>
<feature type="domain" description="CusB-like beta-barrel" evidence="5">
    <location>
        <begin position="255"/>
        <end position="331"/>
    </location>
</feature>
<evidence type="ECO:0000259" key="6">
    <source>
        <dbReference type="Pfam" id="PF25973"/>
    </source>
</evidence>
<dbReference type="Pfam" id="PF25975">
    <property type="entry name" value="CzcB_C"/>
    <property type="match status" value="1"/>
</dbReference>
<keyword evidence="9" id="KW-1185">Reference proteome</keyword>
<dbReference type="NCBIfam" id="TIGR01730">
    <property type="entry name" value="RND_mfp"/>
    <property type="match status" value="1"/>
</dbReference>
<dbReference type="InterPro" id="IPR058792">
    <property type="entry name" value="Beta-barrel_RND_2"/>
</dbReference>
<feature type="domain" description="CzcB-like barrel-sandwich hybrid" evidence="6">
    <location>
        <begin position="111"/>
        <end position="252"/>
    </location>
</feature>
<comment type="caution">
    <text evidence="8">The sequence shown here is derived from an EMBL/GenBank/DDBJ whole genome shotgun (WGS) entry which is preliminary data.</text>
</comment>
<dbReference type="InterPro" id="IPR051909">
    <property type="entry name" value="MFP_Cation_Efflux"/>
</dbReference>
<keyword evidence="2" id="KW-0813">Transport</keyword>
<dbReference type="OrthoDB" id="9806939at2"/>
<sequence>MTRALYRLCLLITLVGLLHGCDTSGSQAPGAPSAHEHPGEGPDGHRDHDHDDHADEEAPGHDDHDDHEGPRIVTLSKAALARSEIRTEEARTGALGGGLQVPARVAFNPDRVAHISPPLNGQIASVDVALGQEVSAGQVLGRLRSAELGQIRAELSRATALLEVAEKHRDRQRRLRSEGINSERTLLDAELSYEEARAEHEAARSRLSAFGVRGGSGPELAIRSPIDGVIIERHATRGESVSSENTLFVVADPSRVWVIGQLYEQQLAMLRPDMSATLSLNAYPGRTWEGQLDLIAAALDESTRALPLRVEISNPDGLLRPGLFGTLHLSADAGEGATVLVARDALQTLDNLPVVFVRGDAPGQFLARPVTLGREGREFVEILAGLPPGTPTVVQGAFILKSELMRGELGHGHAH</sequence>
<dbReference type="GO" id="GO:0016020">
    <property type="term" value="C:membrane"/>
    <property type="evidence" value="ECO:0007669"/>
    <property type="project" value="InterPro"/>
</dbReference>
<dbReference type="Pfam" id="PF25973">
    <property type="entry name" value="BSH_CzcB"/>
    <property type="match status" value="1"/>
</dbReference>
<evidence type="ECO:0000259" key="7">
    <source>
        <dbReference type="Pfam" id="PF25975"/>
    </source>
</evidence>
<dbReference type="GO" id="GO:0060003">
    <property type="term" value="P:copper ion export"/>
    <property type="evidence" value="ECO:0007669"/>
    <property type="project" value="TreeGrafter"/>
</dbReference>
<name>A0A328C6P9_9DELT</name>
<dbReference type="SUPFAM" id="SSF111369">
    <property type="entry name" value="HlyD-like secretion proteins"/>
    <property type="match status" value="1"/>
</dbReference>
<comment type="similarity">
    <text evidence="1">Belongs to the membrane fusion protein (MFP) (TC 8.A.1) family.</text>
</comment>
<dbReference type="Gene3D" id="1.10.287.470">
    <property type="entry name" value="Helix hairpin bin"/>
    <property type="match status" value="1"/>
</dbReference>
<gene>
    <name evidence="8" type="ORF">DL240_15260</name>
</gene>
<dbReference type="Proteomes" id="UP000249169">
    <property type="component" value="Unassembled WGS sequence"/>
</dbReference>
<dbReference type="InterPro" id="IPR058647">
    <property type="entry name" value="BSH_CzcB-like"/>
</dbReference>